<feature type="compositionally biased region" description="Basic and acidic residues" evidence="1">
    <location>
        <begin position="343"/>
        <end position="354"/>
    </location>
</feature>
<dbReference type="SUPFAM" id="SSF52266">
    <property type="entry name" value="SGNH hydrolase"/>
    <property type="match status" value="1"/>
</dbReference>
<dbReference type="PANTHER" id="PTHR30383">
    <property type="entry name" value="THIOESTERASE 1/PROTEASE 1/LYSOPHOSPHOLIPASE L1"/>
    <property type="match status" value="1"/>
</dbReference>
<evidence type="ECO:0000313" key="3">
    <source>
        <dbReference type="Proteomes" id="UP000468901"/>
    </source>
</evidence>
<dbReference type="InterPro" id="IPR036514">
    <property type="entry name" value="SGNH_hydro_sf"/>
</dbReference>
<dbReference type="PANTHER" id="PTHR30383:SF24">
    <property type="entry name" value="THIOESTERASE 1_PROTEASE 1_LYSOPHOSPHOLIPASE L1"/>
    <property type="match status" value="1"/>
</dbReference>
<gene>
    <name evidence="2" type="ORF">F2P47_06500</name>
</gene>
<dbReference type="Gene3D" id="3.40.50.1110">
    <property type="entry name" value="SGNH hydrolase"/>
    <property type="match status" value="1"/>
</dbReference>
<sequence length="360" mass="38745">MGPARGIHLSNFRTRALVVAPRLRHLRIGGRVARSIASGLCLALMLGAGFALPAHAEPRPISPVPPADASVTSAALTVPLRSELPAKPEAGPEQPHYNVVIFGDSLGDGVWAGLYHVFHKDKRFSVIRKSRVATGFVRKDYYDWNDAVREAAADTKIDIAVVVMGTNDRQTIIEGNERHALFEPKWREVYQARVDDFTATLKAAGARIYWVGLPVMRSPGFEADMETFSSIFEGRAKANGVAFIPTHQLAADKDGNYQAFGTDAAGKKRQLRTEDGIHFTMAGYELLARGIAQAIRTDVDKGLVTAQSTAPAAGAVTSAALTSAGSETLRGSTDAGGQPSRVADIRPGRSDDWRWTGASR</sequence>
<dbReference type="GO" id="GO:0004622">
    <property type="term" value="F:phosphatidylcholine lysophospholipase activity"/>
    <property type="evidence" value="ECO:0007669"/>
    <property type="project" value="TreeGrafter"/>
</dbReference>
<protein>
    <submittedName>
        <fullName evidence="2">DUF459 domain-containing protein</fullName>
    </submittedName>
</protein>
<accession>A0A6N6VHX6</accession>
<evidence type="ECO:0000256" key="1">
    <source>
        <dbReference type="SAM" id="MobiDB-lite"/>
    </source>
</evidence>
<organism evidence="2 3">
    <name type="scientific">Parvibaculum sedimenti</name>
    <dbReference type="NCBI Taxonomy" id="2608632"/>
    <lineage>
        <taxon>Bacteria</taxon>
        <taxon>Pseudomonadati</taxon>
        <taxon>Pseudomonadota</taxon>
        <taxon>Alphaproteobacteria</taxon>
        <taxon>Hyphomicrobiales</taxon>
        <taxon>Parvibaculaceae</taxon>
        <taxon>Parvibaculum</taxon>
    </lineage>
</organism>
<evidence type="ECO:0000313" key="2">
    <source>
        <dbReference type="EMBL" id="KAB7740696.1"/>
    </source>
</evidence>
<dbReference type="InterPro" id="IPR051532">
    <property type="entry name" value="Ester_Hydrolysis_Enzymes"/>
</dbReference>
<comment type="caution">
    <text evidence="2">The sequence shown here is derived from an EMBL/GenBank/DDBJ whole genome shotgun (WGS) entry which is preliminary data.</text>
</comment>
<dbReference type="EMBL" id="WESC01000005">
    <property type="protein sequence ID" value="KAB7740696.1"/>
    <property type="molecule type" value="Genomic_DNA"/>
</dbReference>
<proteinExistence type="predicted"/>
<dbReference type="AlphaFoldDB" id="A0A6N6VHX6"/>
<name>A0A6N6VHX6_9HYPH</name>
<dbReference type="InterPro" id="IPR007407">
    <property type="entry name" value="DUF459"/>
</dbReference>
<keyword evidence="3" id="KW-1185">Reference proteome</keyword>
<feature type="region of interest" description="Disordered" evidence="1">
    <location>
        <begin position="327"/>
        <end position="360"/>
    </location>
</feature>
<dbReference type="Proteomes" id="UP000468901">
    <property type="component" value="Unassembled WGS sequence"/>
</dbReference>
<dbReference type="Pfam" id="PF04311">
    <property type="entry name" value="DUF459"/>
    <property type="match status" value="1"/>
</dbReference>
<reference evidence="2 3" key="1">
    <citation type="submission" date="2019-09" db="EMBL/GenBank/DDBJ databases">
        <title>Parvibaculum sedimenti sp. nov., isolated from sediment.</title>
        <authorList>
            <person name="Wang Y."/>
        </authorList>
    </citation>
    <scope>NUCLEOTIDE SEQUENCE [LARGE SCALE GENOMIC DNA]</scope>
    <source>
        <strain evidence="2 3">HXT-9</strain>
    </source>
</reference>